<dbReference type="EMBL" id="BMPQ01000032">
    <property type="protein sequence ID" value="GGL05411.1"/>
    <property type="molecule type" value="Genomic_DNA"/>
</dbReference>
<name>A0A917RFG7_9ACTN</name>
<gene>
    <name evidence="3" type="ORF">GCM10010094_77740</name>
</gene>
<dbReference type="AlphaFoldDB" id="A0A917RFG7"/>
<keyword evidence="1" id="KW-0808">Transferase</keyword>
<evidence type="ECO:0000256" key="1">
    <source>
        <dbReference type="ARBA" id="ARBA00022527"/>
    </source>
</evidence>
<dbReference type="Pfam" id="PF13581">
    <property type="entry name" value="HATPase_c_2"/>
    <property type="match status" value="1"/>
</dbReference>
<keyword evidence="1" id="KW-0723">Serine/threonine-protein kinase</keyword>
<dbReference type="CDD" id="cd16936">
    <property type="entry name" value="HATPase_RsbW-like"/>
    <property type="match status" value="1"/>
</dbReference>
<evidence type="ECO:0000313" key="3">
    <source>
        <dbReference type="EMBL" id="GGL05411.1"/>
    </source>
</evidence>
<protein>
    <recommendedName>
        <fullName evidence="2">Histidine kinase/HSP90-like ATPase domain-containing protein</fullName>
    </recommendedName>
</protein>
<dbReference type="InterPro" id="IPR050267">
    <property type="entry name" value="Anti-sigma-factor_SerPK"/>
</dbReference>
<dbReference type="InterPro" id="IPR003594">
    <property type="entry name" value="HATPase_dom"/>
</dbReference>
<keyword evidence="4" id="KW-1185">Reference proteome</keyword>
<dbReference type="RefSeq" id="WP_189326460.1">
    <property type="nucleotide sequence ID" value="NZ_BMPQ01000032.1"/>
</dbReference>
<reference evidence="3" key="2">
    <citation type="submission" date="2020-09" db="EMBL/GenBank/DDBJ databases">
        <authorList>
            <person name="Sun Q."/>
            <person name="Ohkuma M."/>
        </authorList>
    </citation>
    <scope>NUCLEOTIDE SEQUENCE</scope>
    <source>
        <strain evidence="3">JCM 3035</strain>
    </source>
</reference>
<dbReference type="InterPro" id="IPR036890">
    <property type="entry name" value="HATPase_C_sf"/>
</dbReference>
<reference evidence="3" key="1">
    <citation type="journal article" date="2014" name="Int. J. Syst. Evol. Microbiol.">
        <title>Complete genome sequence of Corynebacterium casei LMG S-19264T (=DSM 44701T), isolated from a smear-ripened cheese.</title>
        <authorList>
            <consortium name="US DOE Joint Genome Institute (JGI-PGF)"/>
            <person name="Walter F."/>
            <person name="Albersmeier A."/>
            <person name="Kalinowski J."/>
            <person name="Ruckert C."/>
        </authorList>
    </citation>
    <scope>NUCLEOTIDE SEQUENCE</scope>
    <source>
        <strain evidence="3">JCM 3035</strain>
    </source>
</reference>
<dbReference type="GO" id="GO:0004674">
    <property type="term" value="F:protein serine/threonine kinase activity"/>
    <property type="evidence" value="ECO:0007669"/>
    <property type="project" value="UniProtKB-KW"/>
</dbReference>
<feature type="domain" description="Histidine kinase/HSP90-like ATPase" evidence="2">
    <location>
        <begin position="11"/>
        <end position="113"/>
    </location>
</feature>
<comment type="caution">
    <text evidence="3">The sequence shown here is derived from an EMBL/GenBank/DDBJ whole genome shotgun (WGS) entry which is preliminary data.</text>
</comment>
<keyword evidence="1" id="KW-0418">Kinase</keyword>
<dbReference type="SUPFAM" id="SSF55874">
    <property type="entry name" value="ATPase domain of HSP90 chaperone/DNA topoisomerase II/histidine kinase"/>
    <property type="match status" value="1"/>
</dbReference>
<accession>A0A917RFG7</accession>
<sequence length="146" mass="15045">MAAPQLILSVPGTPAAATAARHEVMDAIRGWGASFDAEALDTVELVVSELITNAVRHAATGPSSVTVRLHDAVLLIEVCDSSPVLPQPGLPGAGAESGRGLFLVSALADWYGVEPTPCGKRSWAEITVIDAAAALVLPARLSLQRS</sequence>
<proteinExistence type="predicted"/>
<dbReference type="PANTHER" id="PTHR35526:SF3">
    <property type="entry name" value="ANTI-SIGMA-F FACTOR RSBW"/>
    <property type="match status" value="1"/>
</dbReference>
<evidence type="ECO:0000259" key="2">
    <source>
        <dbReference type="Pfam" id="PF13581"/>
    </source>
</evidence>
<evidence type="ECO:0000313" key="4">
    <source>
        <dbReference type="Proteomes" id="UP000637788"/>
    </source>
</evidence>
<organism evidence="3 4">
    <name type="scientific">Streptomyces flaveus</name>
    <dbReference type="NCBI Taxonomy" id="66370"/>
    <lineage>
        <taxon>Bacteria</taxon>
        <taxon>Bacillati</taxon>
        <taxon>Actinomycetota</taxon>
        <taxon>Actinomycetes</taxon>
        <taxon>Kitasatosporales</taxon>
        <taxon>Streptomycetaceae</taxon>
        <taxon>Streptomyces</taxon>
        <taxon>Streptomyces aurantiacus group</taxon>
    </lineage>
</organism>
<dbReference type="PANTHER" id="PTHR35526">
    <property type="entry name" value="ANTI-SIGMA-F FACTOR RSBW-RELATED"/>
    <property type="match status" value="1"/>
</dbReference>
<dbReference type="Gene3D" id="3.30.565.10">
    <property type="entry name" value="Histidine kinase-like ATPase, C-terminal domain"/>
    <property type="match status" value="1"/>
</dbReference>
<dbReference type="Proteomes" id="UP000637788">
    <property type="component" value="Unassembled WGS sequence"/>
</dbReference>